<evidence type="ECO:0000256" key="1">
    <source>
        <dbReference type="SAM" id="MobiDB-lite"/>
    </source>
</evidence>
<feature type="non-terminal residue" evidence="2">
    <location>
        <position position="118"/>
    </location>
</feature>
<dbReference type="AlphaFoldDB" id="X0U128"/>
<accession>X0U128</accession>
<organism evidence="2">
    <name type="scientific">marine sediment metagenome</name>
    <dbReference type="NCBI Taxonomy" id="412755"/>
    <lineage>
        <taxon>unclassified sequences</taxon>
        <taxon>metagenomes</taxon>
        <taxon>ecological metagenomes</taxon>
    </lineage>
</organism>
<gene>
    <name evidence="2" type="ORF">S01H1_19278</name>
</gene>
<feature type="region of interest" description="Disordered" evidence="1">
    <location>
        <begin position="43"/>
        <end position="66"/>
    </location>
</feature>
<protein>
    <submittedName>
        <fullName evidence="2">Uncharacterized protein</fullName>
    </submittedName>
</protein>
<name>X0U128_9ZZZZ</name>
<proteinExistence type="predicted"/>
<dbReference type="EMBL" id="BARS01010393">
    <property type="protein sequence ID" value="GAF93076.1"/>
    <property type="molecule type" value="Genomic_DNA"/>
</dbReference>
<evidence type="ECO:0000313" key="2">
    <source>
        <dbReference type="EMBL" id="GAF93076.1"/>
    </source>
</evidence>
<reference evidence="2" key="1">
    <citation type="journal article" date="2014" name="Front. Microbiol.">
        <title>High frequency of phylogenetically diverse reductive dehalogenase-homologous genes in deep subseafloor sedimentary metagenomes.</title>
        <authorList>
            <person name="Kawai M."/>
            <person name="Futagami T."/>
            <person name="Toyoda A."/>
            <person name="Takaki Y."/>
            <person name="Nishi S."/>
            <person name="Hori S."/>
            <person name="Arai W."/>
            <person name="Tsubouchi T."/>
            <person name="Morono Y."/>
            <person name="Uchiyama I."/>
            <person name="Ito T."/>
            <person name="Fujiyama A."/>
            <person name="Inagaki F."/>
            <person name="Takami H."/>
        </authorList>
    </citation>
    <scope>NUCLEOTIDE SEQUENCE</scope>
    <source>
        <strain evidence="2">Expedition CK06-06</strain>
    </source>
</reference>
<sequence>MDEWISSNMKRIQMMDGATRIRLHKRMSLIAAGILMLAPAVGAEPPPESHGGAHADDHAPIGVMGDHTHDAGEWMVSYRYMRMRMDGNRDNDDRVSATSVLRDYPVAPTRMDKGRIQA</sequence>
<comment type="caution">
    <text evidence="2">The sequence shown here is derived from an EMBL/GenBank/DDBJ whole genome shotgun (WGS) entry which is preliminary data.</text>
</comment>